<keyword evidence="3" id="KW-1185">Reference proteome</keyword>
<keyword evidence="1" id="KW-0472">Membrane</keyword>
<dbReference type="EMBL" id="JAMXQU010000009">
    <property type="protein sequence ID" value="MCO6160664.1"/>
    <property type="molecule type" value="Genomic_DNA"/>
</dbReference>
<reference evidence="2 3" key="1">
    <citation type="submission" date="2022-06" db="EMBL/GenBank/DDBJ databases">
        <title>Whole-genome of Asaia lannensis strain LMG 27011T.</title>
        <authorList>
            <person name="Sombolestani A."/>
        </authorList>
    </citation>
    <scope>NUCLEOTIDE SEQUENCE [LARGE SCALE GENOMIC DNA]</scope>
    <source>
        <strain evidence="2 3">NBRC 102526</strain>
    </source>
</reference>
<comment type="caution">
    <text evidence="2">The sequence shown here is derived from an EMBL/GenBank/DDBJ whole genome shotgun (WGS) entry which is preliminary data.</text>
</comment>
<keyword evidence="1" id="KW-0812">Transmembrane</keyword>
<evidence type="ECO:0000313" key="3">
    <source>
        <dbReference type="Proteomes" id="UP001523401"/>
    </source>
</evidence>
<sequence length="62" mass="6400">MSETRKAAIVAGVCWALSLPLIEAAAYCDTGIASNMFGWGAIWVFSMGVFAAATAMVLGNDA</sequence>
<feature type="transmembrane region" description="Helical" evidence="1">
    <location>
        <begin position="40"/>
        <end position="59"/>
    </location>
</feature>
<evidence type="ECO:0000256" key="1">
    <source>
        <dbReference type="SAM" id="Phobius"/>
    </source>
</evidence>
<keyword evidence="1" id="KW-1133">Transmembrane helix</keyword>
<gene>
    <name evidence="2" type="ORF">NF685_11545</name>
</gene>
<accession>A0ABT1CKW9</accession>
<name>A0ABT1CKW9_9PROT</name>
<dbReference type="RefSeq" id="WP_252849724.1">
    <property type="nucleotide sequence ID" value="NZ_BAPW01000047.1"/>
</dbReference>
<proteinExistence type="predicted"/>
<organism evidence="2 3">
    <name type="scientific">Asaia lannensis NBRC 102526</name>
    <dbReference type="NCBI Taxonomy" id="1307926"/>
    <lineage>
        <taxon>Bacteria</taxon>
        <taxon>Pseudomonadati</taxon>
        <taxon>Pseudomonadota</taxon>
        <taxon>Alphaproteobacteria</taxon>
        <taxon>Acetobacterales</taxon>
        <taxon>Acetobacteraceae</taxon>
        <taxon>Asaia</taxon>
    </lineage>
</organism>
<protein>
    <submittedName>
        <fullName evidence="2">Uncharacterized protein</fullName>
    </submittedName>
</protein>
<evidence type="ECO:0000313" key="2">
    <source>
        <dbReference type="EMBL" id="MCO6160664.1"/>
    </source>
</evidence>
<dbReference type="Proteomes" id="UP001523401">
    <property type="component" value="Unassembled WGS sequence"/>
</dbReference>